<comment type="subunit">
    <text evidence="2 6">Heterotrimer of A, B and C subunits.</text>
</comment>
<evidence type="ECO:0000313" key="8">
    <source>
        <dbReference type="Proteomes" id="UP000298615"/>
    </source>
</evidence>
<organism evidence="7 8">
    <name type="scientific">Vagococcus zengguangii</name>
    <dbReference type="NCBI Taxonomy" id="2571750"/>
    <lineage>
        <taxon>Bacteria</taxon>
        <taxon>Bacillati</taxon>
        <taxon>Bacillota</taxon>
        <taxon>Bacilli</taxon>
        <taxon>Lactobacillales</taxon>
        <taxon>Enterococcaceae</taxon>
        <taxon>Vagococcus</taxon>
    </lineage>
</organism>
<comment type="catalytic activity">
    <reaction evidence="5 6">
        <text>L-glutamyl-tRNA(Gln) + L-glutamine + ATP + H2O = L-glutaminyl-tRNA(Gln) + L-glutamate + ADP + phosphate + H(+)</text>
        <dbReference type="Rhea" id="RHEA:17521"/>
        <dbReference type="Rhea" id="RHEA-COMP:9681"/>
        <dbReference type="Rhea" id="RHEA-COMP:9684"/>
        <dbReference type="ChEBI" id="CHEBI:15377"/>
        <dbReference type="ChEBI" id="CHEBI:15378"/>
        <dbReference type="ChEBI" id="CHEBI:29985"/>
        <dbReference type="ChEBI" id="CHEBI:30616"/>
        <dbReference type="ChEBI" id="CHEBI:43474"/>
        <dbReference type="ChEBI" id="CHEBI:58359"/>
        <dbReference type="ChEBI" id="CHEBI:78520"/>
        <dbReference type="ChEBI" id="CHEBI:78521"/>
        <dbReference type="ChEBI" id="CHEBI:456216"/>
    </reaction>
</comment>
<gene>
    <name evidence="6 7" type="primary">gatC</name>
    <name evidence="7" type="ORF">FA707_07750</name>
</gene>
<keyword evidence="7" id="KW-0808">Transferase</keyword>
<protein>
    <recommendedName>
        <fullName evidence="6">Aspartyl/glutamyl-tRNA(Asn/Gln) amidotransferase subunit C</fullName>
        <shortName evidence="6">Asp/Glu-ADT subunit C</shortName>
        <ecNumber evidence="6">6.3.5.-</ecNumber>
    </recommendedName>
</protein>
<proteinExistence type="inferred from homology"/>
<keyword evidence="6" id="KW-0648">Protein biosynthesis</keyword>
<dbReference type="NCBIfam" id="TIGR00135">
    <property type="entry name" value="gatC"/>
    <property type="match status" value="1"/>
</dbReference>
<evidence type="ECO:0000313" key="7">
    <source>
        <dbReference type="EMBL" id="QCI86865.1"/>
    </source>
</evidence>
<evidence type="ECO:0000256" key="2">
    <source>
        <dbReference type="ARBA" id="ARBA00011123"/>
    </source>
</evidence>
<evidence type="ECO:0000256" key="3">
    <source>
        <dbReference type="ARBA" id="ARBA00024799"/>
    </source>
</evidence>
<dbReference type="Gene3D" id="1.10.20.60">
    <property type="entry name" value="Glu-tRNAGln amidotransferase C subunit, N-terminal domain"/>
    <property type="match status" value="1"/>
</dbReference>
<dbReference type="InterPro" id="IPR036113">
    <property type="entry name" value="Asp/Glu-ADT_sf_sub_c"/>
</dbReference>
<keyword evidence="6" id="KW-0547">Nucleotide-binding</keyword>
<evidence type="ECO:0000256" key="4">
    <source>
        <dbReference type="ARBA" id="ARBA00047380"/>
    </source>
</evidence>
<dbReference type="Pfam" id="PF02686">
    <property type="entry name" value="GatC"/>
    <property type="match status" value="1"/>
</dbReference>
<dbReference type="GO" id="GO:0005524">
    <property type="term" value="F:ATP binding"/>
    <property type="evidence" value="ECO:0007669"/>
    <property type="project" value="UniProtKB-KW"/>
</dbReference>
<dbReference type="KEGG" id="vao:FA707_07750"/>
<evidence type="ECO:0000256" key="1">
    <source>
        <dbReference type="ARBA" id="ARBA00010757"/>
    </source>
</evidence>
<evidence type="ECO:0000256" key="5">
    <source>
        <dbReference type="ARBA" id="ARBA00047913"/>
    </source>
</evidence>
<dbReference type="GO" id="GO:0016740">
    <property type="term" value="F:transferase activity"/>
    <property type="evidence" value="ECO:0007669"/>
    <property type="project" value="UniProtKB-KW"/>
</dbReference>
<dbReference type="Proteomes" id="UP000298615">
    <property type="component" value="Chromosome"/>
</dbReference>
<dbReference type="GO" id="GO:0070681">
    <property type="term" value="P:glutaminyl-tRNAGln biosynthesis via transamidation"/>
    <property type="evidence" value="ECO:0007669"/>
    <property type="project" value="TreeGrafter"/>
</dbReference>
<sequence length="101" mass="10949">MPISAEEVNKVAGLSKLELSNAESEVFTQKLQSVIKMVELLEEIDGEGVDATFTVAHNRSVYREDIAVQSNLKEELLARVPETGDGYIKVPAIMDDGEAGA</sequence>
<comment type="similarity">
    <text evidence="1 6">Belongs to the GatC family.</text>
</comment>
<name>A0A4D7CRR0_9ENTE</name>
<dbReference type="AlphaFoldDB" id="A0A4D7CRR0"/>
<dbReference type="GO" id="GO:0006450">
    <property type="term" value="P:regulation of translational fidelity"/>
    <property type="evidence" value="ECO:0007669"/>
    <property type="project" value="InterPro"/>
</dbReference>
<keyword evidence="6" id="KW-0436">Ligase</keyword>
<dbReference type="EC" id="6.3.5.-" evidence="6"/>
<dbReference type="SUPFAM" id="SSF141000">
    <property type="entry name" value="Glu-tRNAGln amidotransferase C subunit"/>
    <property type="match status" value="1"/>
</dbReference>
<comment type="catalytic activity">
    <reaction evidence="4 6">
        <text>L-aspartyl-tRNA(Asn) + L-glutamine + ATP + H2O = L-asparaginyl-tRNA(Asn) + L-glutamate + ADP + phosphate + 2 H(+)</text>
        <dbReference type="Rhea" id="RHEA:14513"/>
        <dbReference type="Rhea" id="RHEA-COMP:9674"/>
        <dbReference type="Rhea" id="RHEA-COMP:9677"/>
        <dbReference type="ChEBI" id="CHEBI:15377"/>
        <dbReference type="ChEBI" id="CHEBI:15378"/>
        <dbReference type="ChEBI" id="CHEBI:29985"/>
        <dbReference type="ChEBI" id="CHEBI:30616"/>
        <dbReference type="ChEBI" id="CHEBI:43474"/>
        <dbReference type="ChEBI" id="CHEBI:58359"/>
        <dbReference type="ChEBI" id="CHEBI:78515"/>
        <dbReference type="ChEBI" id="CHEBI:78516"/>
        <dbReference type="ChEBI" id="CHEBI:456216"/>
    </reaction>
</comment>
<dbReference type="GO" id="GO:0006412">
    <property type="term" value="P:translation"/>
    <property type="evidence" value="ECO:0007669"/>
    <property type="project" value="UniProtKB-UniRule"/>
</dbReference>
<dbReference type="GO" id="GO:0050566">
    <property type="term" value="F:asparaginyl-tRNA synthase (glutamine-hydrolyzing) activity"/>
    <property type="evidence" value="ECO:0007669"/>
    <property type="project" value="RHEA"/>
</dbReference>
<dbReference type="HAMAP" id="MF_00122">
    <property type="entry name" value="GatC"/>
    <property type="match status" value="1"/>
</dbReference>
<dbReference type="OrthoDB" id="9813938at2"/>
<dbReference type="InterPro" id="IPR003837">
    <property type="entry name" value="GatC"/>
</dbReference>
<keyword evidence="6" id="KW-0067">ATP-binding</keyword>
<dbReference type="PANTHER" id="PTHR15004:SF0">
    <property type="entry name" value="GLUTAMYL-TRNA(GLN) AMIDOTRANSFERASE SUBUNIT C, MITOCHONDRIAL"/>
    <property type="match status" value="1"/>
</dbReference>
<dbReference type="RefSeq" id="WP_136953687.1">
    <property type="nucleotide sequence ID" value="NZ_CP039712.1"/>
</dbReference>
<keyword evidence="8" id="KW-1185">Reference proteome</keyword>
<comment type="function">
    <text evidence="3 6">Allows the formation of correctly charged Asn-tRNA(Asn) or Gln-tRNA(Gln) through the transamidation of misacylated Asp-tRNA(Asn) or Glu-tRNA(Gln) in organisms which lack either or both of asparaginyl-tRNA or glutaminyl-tRNA synthetases. The reaction takes place in the presence of glutamine and ATP through an activated phospho-Asp-tRNA(Asn) or phospho-Glu-tRNA(Gln).</text>
</comment>
<accession>A0A4D7CRR0</accession>
<dbReference type="GO" id="GO:0050567">
    <property type="term" value="F:glutaminyl-tRNA synthase (glutamine-hydrolyzing) activity"/>
    <property type="evidence" value="ECO:0007669"/>
    <property type="project" value="UniProtKB-UniRule"/>
</dbReference>
<dbReference type="PANTHER" id="PTHR15004">
    <property type="entry name" value="GLUTAMYL-TRNA(GLN) AMIDOTRANSFERASE SUBUNIT C, MITOCHONDRIAL"/>
    <property type="match status" value="1"/>
</dbReference>
<dbReference type="EMBL" id="CP039712">
    <property type="protein sequence ID" value="QCI86865.1"/>
    <property type="molecule type" value="Genomic_DNA"/>
</dbReference>
<reference evidence="7 8" key="1">
    <citation type="submission" date="2019-04" db="EMBL/GenBank/DDBJ databases">
        <title>Vagococcus sp. nov., isolated from faeces of yaks (Bos grunniens).</title>
        <authorList>
            <person name="Ge Y."/>
        </authorList>
    </citation>
    <scope>NUCLEOTIDE SEQUENCE [LARGE SCALE GENOMIC DNA]</scope>
    <source>
        <strain evidence="7 8">MN-17</strain>
    </source>
</reference>
<evidence type="ECO:0000256" key="6">
    <source>
        <dbReference type="HAMAP-Rule" id="MF_00122"/>
    </source>
</evidence>